<keyword evidence="3 13" id="KW-0121">Carboxypeptidase</keyword>
<dbReference type="InterPro" id="IPR000834">
    <property type="entry name" value="Peptidase_M14"/>
</dbReference>
<feature type="active site" description="Proton donor/acceptor" evidence="9">
    <location>
        <position position="724"/>
    </location>
</feature>
<evidence type="ECO:0000256" key="4">
    <source>
        <dbReference type="ARBA" id="ARBA00022670"/>
    </source>
</evidence>
<dbReference type="FunFam" id="3.40.630.10:FF:000104">
    <property type="entry name" value="Silver, isoform N"/>
    <property type="match status" value="1"/>
</dbReference>
<dbReference type="GO" id="GO:0006518">
    <property type="term" value="P:peptide metabolic process"/>
    <property type="evidence" value="ECO:0007669"/>
    <property type="project" value="TreeGrafter"/>
</dbReference>
<proteinExistence type="evidence at transcript level"/>
<dbReference type="PRINTS" id="PR00765">
    <property type="entry name" value="CRBOXYPTASEA"/>
</dbReference>
<comment type="caution">
    <text evidence="9">Lacks conserved residue(s) required for the propagation of feature annotation.</text>
</comment>
<feature type="active site" description="Proton donor/acceptor" evidence="9">
    <location>
        <position position="316"/>
    </location>
</feature>
<keyword evidence="11" id="KW-0732">Signal</keyword>
<feature type="signal peptide" evidence="11">
    <location>
        <begin position="1"/>
        <end position="29"/>
    </location>
</feature>
<dbReference type="PANTHER" id="PTHR11532:SF62">
    <property type="entry name" value="CARBOXYPEPTIDASE D"/>
    <property type="match status" value="1"/>
</dbReference>
<evidence type="ECO:0000259" key="12">
    <source>
        <dbReference type="PROSITE" id="PS52035"/>
    </source>
</evidence>
<feature type="domain" description="Peptidase M14" evidence="12">
    <location>
        <begin position="456"/>
        <end position="754"/>
    </location>
</feature>
<dbReference type="PROSITE" id="PS00132">
    <property type="entry name" value="CARBOXYPEPT_ZN_1"/>
    <property type="match status" value="2"/>
</dbReference>
<evidence type="ECO:0000256" key="5">
    <source>
        <dbReference type="ARBA" id="ARBA00022723"/>
    </source>
</evidence>
<organism evidence="13">
    <name type="scientific">Corethrella appendiculata</name>
    <dbReference type="NCBI Taxonomy" id="1370023"/>
    <lineage>
        <taxon>Eukaryota</taxon>
        <taxon>Metazoa</taxon>
        <taxon>Ecdysozoa</taxon>
        <taxon>Arthropoda</taxon>
        <taxon>Hexapoda</taxon>
        <taxon>Insecta</taxon>
        <taxon>Pterygota</taxon>
        <taxon>Neoptera</taxon>
        <taxon>Endopterygota</taxon>
        <taxon>Diptera</taxon>
        <taxon>Nematocera</taxon>
        <taxon>Culicoidea</taxon>
        <taxon>Chaoboridae</taxon>
        <taxon>Corethrella</taxon>
    </lineage>
</organism>
<reference evidence="13" key="1">
    <citation type="journal article" date="2014" name="Insect Biochem. Mol. Biol.">
        <title>An insight into the sialome of the frog biting fly, Corethrella appendiculata.</title>
        <authorList>
            <person name="Ribeiro J.M.C."/>
            <person name="Chagas A.C."/>
            <person name="Pham V.M."/>
            <person name="Lounibos L.P."/>
            <person name="Calvo E."/>
        </authorList>
    </citation>
    <scope>NUCLEOTIDE SEQUENCE</scope>
    <source>
        <tissue evidence="13">Salivary glands</tissue>
    </source>
</reference>
<dbReference type="Pfam" id="PF00246">
    <property type="entry name" value="Peptidase_M14"/>
    <property type="match status" value="2"/>
</dbReference>
<evidence type="ECO:0000313" key="13">
    <source>
        <dbReference type="EMBL" id="JAB58753.1"/>
    </source>
</evidence>
<feature type="chain" id="PRO_5004850474" evidence="11">
    <location>
        <begin position="30"/>
        <end position="1433"/>
    </location>
</feature>
<dbReference type="Gene3D" id="3.40.630.10">
    <property type="entry name" value="Zn peptidases"/>
    <property type="match status" value="3"/>
</dbReference>
<comment type="similarity">
    <text evidence="2 9">Belongs to the peptidase M14 family.</text>
</comment>
<dbReference type="PROSITE" id="PS00133">
    <property type="entry name" value="CARBOXYPEPT_ZN_2"/>
    <property type="match status" value="1"/>
</dbReference>
<dbReference type="GO" id="GO:0008270">
    <property type="term" value="F:zinc ion binding"/>
    <property type="evidence" value="ECO:0007669"/>
    <property type="project" value="InterPro"/>
</dbReference>
<evidence type="ECO:0000256" key="2">
    <source>
        <dbReference type="ARBA" id="ARBA00005988"/>
    </source>
</evidence>
<evidence type="ECO:0000256" key="6">
    <source>
        <dbReference type="ARBA" id="ARBA00022801"/>
    </source>
</evidence>
<keyword evidence="10" id="KW-0812">Transmembrane</keyword>
<dbReference type="Pfam" id="PF13620">
    <property type="entry name" value="CarboxypepD_reg"/>
    <property type="match status" value="3"/>
</dbReference>
<accession>W4VRN2</accession>
<keyword evidence="5" id="KW-0479">Metal-binding</keyword>
<feature type="transmembrane region" description="Helical" evidence="10">
    <location>
        <begin position="1330"/>
        <end position="1354"/>
    </location>
</feature>
<dbReference type="CDD" id="cd03868">
    <property type="entry name" value="M14_CPD_I"/>
    <property type="match status" value="1"/>
</dbReference>
<evidence type="ECO:0000256" key="11">
    <source>
        <dbReference type="SAM" id="SignalP"/>
    </source>
</evidence>
<keyword evidence="10" id="KW-0472">Membrane</keyword>
<keyword evidence="4" id="KW-0645">Protease</keyword>
<evidence type="ECO:0000256" key="9">
    <source>
        <dbReference type="PROSITE-ProRule" id="PRU01379"/>
    </source>
</evidence>
<name>W4VRN2_9DIPT</name>
<dbReference type="SUPFAM" id="SSF49464">
    <property type="entry name" value="Carboxypeptidase regulatory domain-like"/>
    <property type="match status" value="4"/>
</dbReference>
<evidence type="ECO:0000256" key="7">
    <source>
        <dbReference type="ARBA" id="ARBA00022833"/>
    </source>
</evidence>
<feature type="domain" description="Peptidase M14" evidence="12">
    <location>
        <begin position="49"/>
        <end position="346"/>
    </location>
</feature>
<evidence type="ECO:0000256" key="1">
    <source>
        <dbReference type="ARBA" id="ARBA00001947"/>
    </source>
</evidence>
<dbReference type="CDD" id="cd03858">
    <property type="entry name" value="M14_CP_N-E_like"/>
    <property type="match status" value="1"/>
</dbReference>
<protein>
    <submittedName>
        <fullName evidence="13">Putative carboxypeptidase d</fullName>
    </submittedName>
</protein>
<dbReference type="InterPro" id="IPR057247">
    <property type="entry name" value="CARBOXYPEPT_ZN_2"/>
</dbReference>
<dbReference type="Gene3D" id="2.60.40.1120">
    <property type="entry name" value="Carboxypeptidase-like, regulatory domain"/>
    <property type="match status" value="4"/>
</dbReference>
<dbReference type="SMART" id="SM00631">
    <property type="entry name" value="Zn_pept"/>
    <property type="match status" value="2"/>
</dbReference>
<dbReference type="InterPro" id="IPR008969">
    <property type="entry name" value="CarboxyPept-like_regulatory"/>
</dbReference>
<dbReference type="EMBL" id="GANO01001118">
    <property type="protein sequence ID" value="JAB58753.1"/>
    <property type="molecule type" value="mRNA"/>
</dbReference>
<dbReference type="PANTHER" id="PTHR11532">
    <property type="entry name" value="PROTEASE M14 CARBOXYPEPTIDASE"/>
    <property type="match status" value="1"/>
</dbReference>
<dbReference type="SUPFAM" id="SSF53187">
    <property type="entry name" value="Zn-dependent exopeptidases"/>
    <property type="match status" value="3"/>
</dbReference>
<comment type="cofactor">
    <cofactor evidence="1">
        <name>Zn(2+)</name>
        <dbReference type="ChEBI" id="CHEBI:29105"/>
    </cofactor>
</comment>
<keyword evidence="8" id="KW-0325">Glycoprotein</keyword>
<dbReference type="GO" id="GO:0004181">
    <property type="term" value="F:metallocarboxypeptidase activity"/>
    <property type="evidence" value="ECO:0007669"/>
    <property type="project" value="InterPro"/>
</dbReference>
<keyword evidence="10" id="KW-1133">Transmembrane helix</keyword>
<dbReference type="GO" id="GO:0005615">
    <property type="term" value="C:extracellular space"/>
    <property type="evidence" value="ECO:0007669"/>
    <property type="project" value="TreeGrafter"/>
</dbReference>
<evidence type="ECO:0000256" key="10">
    <source>
        <dbReference type="SAM" id="Phobius"/>
    </source>
</evidence>
<dbReference type="InterPro" id="IPR057246">
    <property type="entry name" value="CARBOXYPEPT_ZN_1"/>
</dbReference>
<dbReference type="MEROPS" id="M14.037"/>
<keyword evidence="7" id="KW-0862">Zinc</keyword>
<feature type="domain" description="Peptidase M14" evidence="12">
    <location>
        <begin position="857"/>
        <end position="1118"/>
    </location>
</feature>
<evidence type="ECO:0000256" key="8">
    <source>
        <dbReference type="ARBA" id="ARBA00023180"/>
    </source>
</evidence>
<dbReference type="CDD" id="cd11308">
    <property type="entry name" value="Peptidase_M14NE-CP-C_like"/>
    <property type="match status" value="2"/>
</dbReference>
<sequence>MGINKHNLICLLLILIVNLFATTKTTVNAFTLKNSETILDNENFLDHPHYETHEELQDLFAKLAKEYPKLAKVFSIGTSLDGRELIVLEIRKNIDRPRSILTPMFKYVANMHGDETVGRKLLIYLAQYLLSNYGKNQEITNLIDKTDIFLMPTMNPDGYARSKEGSCESPANYFGRYNAAGVDLNRDFPDRFDDMLPKHIKSNRRQPETISVMNWILKNPFVLSANLHGGAVVASYPFDNSKYHHECCEESKTPDDKFFKYASLTYAENHPIMKNGHDCNETFQNGITNGAFWYELNGGMQDFNYVFANCFEITLELSCCKYPKSTSLPAEWHKNKKSLIEYIKLVHSGVKGLVTDQNGYPIRDAEIFVDGIEEKPVRSTERGEYWRLLVPGNYKIKVEAIGYYPSQEVPITITDQTLNLNFSLKSYEFDEDKYKHPRVIRDNIDKYGFILPTIFKHHNFTELESFVKDLSENYPNITRLYSIGKSVQGRDLWVLEITKYPGAHKPGKPEVKYIANMHGNEVVGRELMLLFAKYLCENYNLNERVTRLINTTRLHILFSMNPDGYEVSDINDHENLRGRTNANNVDLNRNFPDQYGTNKFNLKQQPETLAVMNWSLSIPFVLSANFHNGALVANYPFDDSPKDFASDVDRRTVDNPTEENDIFLYLAKTYSNSHSTMHLSKPCPSFIQEQFPEGITNGAAWYSVTGGMQDWSYLKGGAYELTIEIGCTKYPSPEDLPNYWMSNREALLKYIEQAQHGVTGVVKSSIGKPIQKAIITINNLQHPTFTTSLGDYYRILLPGLYNITVEATGYEPETLQIQIPADGIKPVLLDFSMMRDDPQHWSSAYDYRILDNVIKTKYHSDSDIDTAMAEFENKKYKVVSFEAGDNDVSMVYHSIKITSEVGSPEETKFHILILSSLFQSSPIGREMSMNLARHILEGFTLNEPRILKLLKNAVIHIVPITDDFQSIYQQYQQNNSICDPYLREELPDRLLNPETDHRKDMFIKLLQMEKYDLALTFSAGGNEVYYPHTNDKLSIYSQFASSINGRKYSHVFAEKCETKTERQHQIEATTRLTNQFLNLYEIPLFTLQMDCCKMPIESKLSTIWRNNLERMLNFLQLIDTGVKGYVRDNTGKPLRNAILRVRGNSLIYKVTKNMAHFHIALPHGPMEIEFSCVNFTARVIPILLDANMIKDMGEIVLQISSTNTGPIQSIGTSIGSISRTNSDSNSEIKMFPQSGIVNELGAISGFVLDESNHPIPNAKVYIKSENVSTFTNEIGKFELKDLHKADLLVQVDAPRHSSDKQKIHIDRLGQIKGVLFHLQYDESVMGMPRLVFVILAGCTCVGIIACATLIFSFIQSKRQKSRYYSFSLLPQKGEKRLFDDDDEGEETELFRAPIKKLQPYYDDLREPITDTDDDDNSEEDVIMLNSRVDLQHN</sequence>
<dbReference type="InterPro" id="IPR050753">
    <property type="entry name" value="Peptidase_M14_domain"/>
</dbReference>
<dbReference type="PROSITE" id="PS52035">
    <property type="entry name" value="PEPTIDASE_M14"/>
    <property type="match status" value="3"/>
</dbReference>
<dbReference type="GO" id="GO:0016485">
    <property type="term" value="P:protein processing"/>
    <property type="evidence" value="ECO:0007669"/>
    <property type="project" value="TreeGrafter"/>
</dbReference>
<dbReference type="FunFam" id="3.40.630.10:FF:000020">
    <property type="entry name" value="Carboxypeptidase D"/>
    <property type="match status" value="1"/>
</dbReference>
<keyword evidence="6" id="KW-0378">Hydrolase</keyword>
<evidence type="ECO:0000256" key="3">
    <source>
        <dbReference type="ARBA" id="ARBA00022645"/>
    </source>
</evidence>